<evidence type="ECO:0000313" key="3">
    <source>
        <dbReference type="Proteomes" id="UP001054945"/>
    </source>
</evidence>
<name>A0AAV4UN48_CAEEX</name>
<organism evidence="2 3">
    <name type="scientific">Caerostris extrusa</name>
    <name type="common">Bark spider</name>
    <name type="synonym">Caerostris bankana</name>
    <dbReference type="NCBI Taxonomy" id="172846"/>
    <lineage>
        <taxon>Eukaryota</taxon>
        <taxon>Metazoa</taxon>
        <taxon>Ecdysozoa</taxon>
        <taxon>Arthropoda</taxon>
        <taxon>Chelicerata</taxon>
        <taxon>Arachnida</taxon>
        <taxon>Araneae</taxon>
        <taxon>Araneomorphae</taxon>
        <taxon>Entelegynae</taxon>
        <taxon>Araneoidea</taxon>
        <taxon>Araneidae</taxon>
        <taxon>Caerostris</taxon>
    </lineage>
</organism>
<protein>
    <submittedName>
        <fullName evidence="2">Uncharacterized protein</fullName>
    </submittedName>
</protein>
<accession>A0AAV4UN48</accession>
<dbReference type="Proteomes" id="UP001054945">
    <property type="component" value="Unassembled WGS sequence"/>
</dbReference>
<proteinExistence type="predicted"/>
<keyword evidence="3" id="KW-1185">Reference proteome</keyword>
<reference evidence="2 3" key="1">
    <citation type="submission" date="2021-06" db="EMBL/GenBank/DDBJ databases">
        <title>Caerostris extrusa draft genome.</title>
        <authorList>
            <person name="Kono N."/>
            <person name="Arakawa K."/>
        </authorList>
    </citation>
    <scope>NUCLEOTIDE SEQUENCE [LARGE SCALE GENOMIC DNA]</scope>
</reference>
<sequence length="108" mass="12647">MHFLERGDHHRTDAFVGLRVIWGRTEKRQKMALSSERENEAFYKHPCIQHRNLARNTPMECVQSVQTLIIYPLIPCDLTKERGSDSCPFPRHSPRLDTIDEGSMRSLR</sequence>
<evidence type="ECO:0000256" key="1">
    <source>
        <dbReference type="SAM" id="MobiDB-lite"/>
    </source>
</evidence>
<comment type="caution">
    <text evidence="2">The sequence shown here is derived from an EMBL/GenBank/DDBJ whole genome shotgun (WGS) entry which is preliminary data.</text>
</comment>
<feature type="region of interest" description="Disordered" evidence="1">
    <location>
        <begin position="81"/>
        <end position="108"/>
    </location>
</feature>
<dbReference type="AlphaFoldDB" id="A0AAV4UN48"/>
<dbReference type="EMBL" id="BPLR01013140">
    <property type="protein sequence ID" value="GIY58984.1"/>
    <property type="molecule type" value="Genomic_DNA"/>
</dbReference>
<evidence type="ECO:0000313" key="2">
    <source>
        <dbReference type="EMBL" id="GIY58984.1"/>
    </source>
</evidence>
<gene>
    <name evidence="2" type="ORF">CEXT_183551</name>
</gene>